<reference evidence="1" key="1">
    <citation type="submission" date="2021-06" db="EMBL/GenBank/DDBJ databases">
        <authorList>
            <person name="Kallberg Y."/>
            <person name="Tangrot J."/>
            <person name="Rosling A."/>
        </authorList>
    </citation>
    <scope>NUCLEOTIDE SEQUENCE</scope>
    <source>
        <strain evidence="1">CL356</strain>
    </source>
</reference>
<protein>
    <submittedName>
        <fullName evidence="1">3881_t:CDS:1</fullName>
    </submittedName>
</protein>
<gene>
    <name evidence="1" type="ORF">ACOLOM_LOCUS9254</name>
</gene>
<dbReference type="EMBL" id="CAJVPT010026357">
    <property type="protein sequence ID" value="CAG8679045.1"/>
    <property type="molecule type" value="Genomic_DNA"/>
</dbReference>
<name>A0ACA9NV56_9GLOM</name>
<proteinExistence type="predicted"/>
<dbReference type="Proteomes" id="UP000789525">
    <property type="component" value="Unassembled WGS sequence"/>
</dbReference>
<accession>A0ACA9NV56</accession>
<organism evidence="1 2">
    <name type="scientific">Acaulospora colombiana</name>
    <dbReference type="NCBI Taxonomy" id="27376"/>
    <lineage>
        <taxon>Eukaryota</taxon>
        <taxon>Fungi</taxon>
        <taxon>Fungi incertae sedis</taxon>
        <taxon>Mucoromycota</taxon>
        <taxon>Glomeromycotina</taxon>
        <taxon>Glomeromycetes</taxon>
        <taxon>Diversisporales</taxon>
        <taxon>Acaulosporaceae</taxon>
        <taxon>Acaulospora</taxon>
    </lineage>
</organism>
<comment type="caution">
    <text evidence="1">The sequence shown here is derived from an EMBL/GenBank/DDBJ whole genome shotgun (WGS) entry which is preliminary data.</text>
</comment>
<keyword evidence="2" id="KW-1185">Reference proteome</keyword>
<sequence length="161" mass="18099">TIHHPVKTQSTTSTSLGRINHLRTGYTDHPIVIWSTVSTPVDKVNHPLTFFVIQLTICTSQDSRSSTYMLHTRSSRKPVDGQHSPGQGNSSTYTLQTPSSRNPVNYQYSPRQSRSFTHELHIRPSRNPINHQCSLSIDHLRTHCTFDPVVTQSTIGISIVL</sequence>
<evidence type="ECO:0000313" key="1">
    <source>
        <dbReference type="EMBL" id="CAG8679045.1"/>
    </source>
</evidence>
<evidence type="ECO:0000313" key="2">
    <source>
        <dbReference type="Proteomes" id="UP000789525"/>
    </source>
</evidence>
<feature type="non-terminal residue" evidence="1">
    <location>
        <position position="1"/>
    </location>
</feature>